<dbReference type="EMBL" id="BAABCB010000015">
    <property type="protein sequence ID" value="GAA4242790.1"/>
    <property type="molecule type" value="Genomic_DNA"/>
</dbReference>
<evidence type="ECO:0000313" key="2">
    <source>
        <dbReference type="EMBL" id="GAA4242790.1"/>
    </source>
</evidence>
<accession>A0ABP8CTG0</accession>
<dbReference type="RefSeq" id="WP_344713637.1">
    <property type="nucleotide sequence ID" value="NZ_BAABCB010000015.1"/>
</dbReference>
<comment type="caution">
    <text evidence="2">The sequence shown here is derived from an EMBL/GenBank/DDBJ whole genome shotgun (WGS) entry which is preliminary data.</text>
</comment>
<organism evidence="2 3">
    <name type="scientific">Winogradskyella damuponensis</name>
    <dbReference type="NCBI Taxonomy" id="943939"/>
    <lineage>
        <taxon>Bacteria</taxon>
        <taxon>Pseudomonadati</taxon>
        <taxon>Bacteroidota</taxon>
        <taxon>Flavobacteriia</taxon>
        <taxon>Flavobacteriales</taxon>
        <taxon>Flavobacteriaceae</taxon>
        <taxon>Winogradskyella</taxon>
    </lineage>
</organism>
<evidence type="ECO:0000256" key="1">
    <source>
        <dbReference type="SAM" id="Phobius"/>
    </source>
</evidence>
<feature type="transmembrane region" description="Helical" evidence="1">
    <location>
        <begin position="6"/>
        <end position="25"/>
    </location>
</feature>
<gene>
    <name evidence="2" type="ORF">GCM10022292_14520</name>
</gene>
<keyword evidence="1" id="KW-1133">Transmembrane helix</keyword>
<keyword evidence="1" id="KW-0472">Membrane</keyword>
<keyword evidence="3" id="KW-1185">Reference proteome</keyword>
<proteinExistence type="predicted"/>
<name>A0ABP8CTG0_9FLAO</name>
<reference evidence="3" key="1">
    <citation type="journal article" date="2019" name="Int. J. Syst. Evol. Microbiol.">
        <title>The Global Catalogue of Microorganisms (GCM) 10K type strain sequencing project: providing services to taxonomists for standard genome sequencing and annotation.</title>
        <authorList>
            <consortium name="The Broad Institute Genomics Platform"/>
            <consortium name="The Broad Institute Genome Sequencing Center for Infectious Disease"/>
            <person name="Wu L."/>
            <person name="Ma J."/>
        </authorList>
    </citation>
    <scope>NUCLEOTIDE SEQUENCE [LARGE SCALE GENOMIC DNA]</scope>
    <source>
        <strain evidence="3">JCM 17633</strain>
    </source>
</reference>
<evidence type="ECO:0000313" key="3">
    <source>
        <dbReference type="Proteomes" id="UP001501682"/>
    </source>
</evidence>
<keyword evidence="1" id="KW-0812">Transmembrane</keyword>
<protein>
    <submittedName>
        <fullName evidence="2">Uncharacterized protein</fullName>
    </submittedName>
</protein>
<dbReference type="Proteomes" id="UP001501682">
    <property type="component" value="Unassembled WGS sequence"/>
</dbReference>
<sequence>MGGKHDIIIMVLVSIIVCFQLILFYKNLNRILAFKKIIPKNSNIDVIELTIDEDIASSIDADTILNNKDDFNLERNKEENTYNEIERINIINQTDAEDIYEENKDEDDELMLFNKEDL</sequence>